<proteinExistence type="predicted"/>
<sequence length="331" mass="38506">MIEGKVKRGRPKKTWEETVKDDMRRKGLKIEDAIDRGKWRRRCRQLVDPEFKLQNENKTPSTFISHSNAITSFLNFSLMKKLPLTFNVGEALINLKNRRASYRKFLKIRRRVIKERDRRNALDPAEVNKVMTNPLFRNTALTTKLWRRDPGPEVRRAHGEILMAYLIIKNSQRTSAVRNMLVEELIHGCPTKKERWIIRVRDHKTFSTYGDATIVMPEWLKKGLDNLVRFNGEECKIVFPHKRKNLTSFAAAKAIQRVWKLTGGRGKFTATSNRKHSATQVRSKKPEIRLLVAKHMAHSSATQESYYANELQNAEAEKAYELINEIRVGLG</sequence>
<protein>
    <recommendedName>
        <fullName evidence="4">Tyr recombinase domain-containing protein</fullName>
    </recommendedName>
</protein>
<dbReference type="InterPro" id="IPR011010">
    <property type="entry name" value="DNA_brk_join_enz"/>
</dbReference>
<gene>
    <name evidence="2" type="ORF">CVLEPA_LOCUS26814</name>
</gene>
<reference evidence="2 3" key="1">
    <citation type="submission" date="2024-02" db="EMBL/GenBank/DDBJ databases">
        <authorList>
            <person name="Daric V."/>
            <person name="Darras S."/>
        </authorList>
    </citation>
    <scope>NUCLEOTIDE SEQUENCE [LARGE SCALE GENOMIC DNA]</scope>
</reference>
<dbReference type="EMBL" id="CAWYQH010000134">
    <property type="protein sequence ID" value="CAK8693518.1"/>
    <property type="molecule type" value="Genomic_DNA"/>
</dbReference>
<dbReference type="InterPro" id="IPR013762">
    <property type="entry name" value="Integrase-like_cat_sf"/>
</dbReference>
<accession>A0ABP0GP50</accession>
<keyword evidence="1" id="KW-0233">DNA recombination</keyword>
<dbReference type="Gene3D" id="1.10.443.10">
    <property type="entry name" value="Intergrase catalytic core"/>
    <property type="match status" value="1"/>
</dbReference>
<comment type="caution">
    <text evidence="2">The sequence shown here is derived from an EMBL/GenBank/DDBJ whole genome shotgun (WGS) entry which is preliminary data.</text>
</comment>
<evidence type="ECO:0000313" key="2">
    <source>
        <dbReference type="EMBL" id="CAK8693518.1"/>
    </source>
</evidence>
<name>A0ABP0GP50_CLALP</name>
<keyword evidence="3" id="KW-1185">Reference proteome</keyword>
<dbReference type="Proteomes" id="UP001642483">
    <property type="component" value="Unassembled WGS sequence"/>
</dbReference>
<dbReference type="SUPFAM" id="SSF56349">
    <property type="entry name" value="DNA breaking-rejoining enzymes"/>
    <property type="match status" value="1"/>
</dbReference>
<organism evidence="2 3">
    <name type="scientific">Clavelina lepadiformis</name>
    <name type="common">Light-bulb sea squirt</name>
    <name type="synonym">Ascidia lepadiformis</name>
    <dbReference type="NCBI Taxonomy" id="159417"/>
    <lineage>
        <taxon>Eukaryota</taxon>
        <taxon>Metazoa</taxon>
        <taxon>Chordata</taxon>
        <taxon>Tunicata</taxon>
        <taxon>Ascidiacea</taxon>
        <taxon>Aplousobranchia</taxon>
        <taxon>Clavelinidae</taxon>
        <taxon>Clavelina</taxon>
    </lineage>
</organism>
<evidence type="ECO:0000256" key="1">
    <source>
        <dbReference type="ARBA" id="ARBA00023172"/>
    </source>
</evidence>
<evidence type="ECO:0008006" key="4">
    <source>
        <dbReference type="Google" id="ProtNLM"/>
    </source>
</evidence>
<evidence type="ECO:0000313" key="3">
    <source>
        <dbReference type="Proteomes" id="UP001642483"/>
    </source>
</evidence>